<organism evidence="2 3">
    <name type="scientific">Segatella oris F0302</name>
    <dbReference type="NCBI Taxonomy" id="649760"/>
    <lineage>
        <taxon>Bacteria</taxon>
        <taxon>Pseudomonadati</taxon>
        <taxon>Bacteroidota</taxon>
        <taxon>Bacteroidia</taxon>
        <taxon>Bacteroidales</taxon>
        <taxon>Prevotellaceae</taxon>
        <taxon>Segatella</taxon>
    </lineage>
</organism>
<protein>
    <recommendedName>
        <fullName evidence="1">UvrD-like helicase C-terminal domain-containing protein</fullName>
    </recommendedName>
</protein>
<name>D1QPF0_9BACT</name>
<evidence type="ECO:0000313" key="3">
    <source>
        <dbReference type="Proteomes" id="UP000004079"/>
    </source>
</evidence>
<feature type="domain" description="UvrD-like helicase C-terminal" evidence="1">
    <location>
        <begin position="484"/>
        <end position="535"/>
    </location>
</feature>
<dbReference type="EMBL" id="ACUZ02000010">
    <property type="protein sequence ID" value="EFB32825.1"/>
    <property type="molecule type" value="Genomic_DNA"/>
</dbReference>
<dbReference type="InterPro" id="IPR027417">
    <property type="entry name" value="P-loop_NTPase"/>
</dbReference>
<sequence>MLMSAKLQKTFYVIALKIQEFIDEVVREFGFTPTHDQLNALETFACFLADREQNCVMVMRGSAGTGKTSLAGAMVRTFTRLGQKLLLMAPTGRAAKVFAMNSGHTAFTIHRKIYREKSYSGIGGQFNLNDNMHKNTLFMIDEASMIGRGGGMTNDFGTGDLLSDLVQFVYNGQNCRMLLVGDCAQLPPVGEEEAPALHAEVLEAMGLKVYECDLREVLRQSQDSGILVNATYIRSLTPGPSPRRGEILLQSDSGLIDSNMGESRLNSSFSPRRGEAQLQSDSRLDFSEFSCDNLLKVGLPRIRFKGFADIVMVPGDELVERISSSYADVGMDETMVVTRSNKRANVYNQGIRATVLDREDELCTGDLLMVVKNKYLDKPQGDHGQLAFIANGDRVKVQRVRNIRELFGFRFADVWLQFPDYDDFEMQQTVILDTLTTEAPALTHEQQEQLYEAVMEDYADIPLKRDRIAKLKQDEYFNALQIKYAYAVTCHKAQGGQWAHVYIDQGYMTDDMLTPDYIHWLYTAFTRATEKLFLVNWPKAQTEEANHSS</sequence>
<dbReference type="Pfam" id="PF13604">
    <property type="entry name" value="AAA_30"/>
    <property type="match status" value="1"/>
</dbReference>
<proteinExistence type="predicted"/>
<dbReference type="Pfam" id="PF13538">
    <property type="entry name" value="UvrD_C_2"/>
    <property type="match status" value="1"/>
</dbReference>
<dbReference type="Gene3D" id="3.40.50.300">
    <property type="entry name" value="P-loop containing nucleotide triphosphate hydrolases"/>
    <property type="match status" value="2"/>
</dbReference>
<dbReference type="AlphaFoldDB" id="D1QPF0"/>
<dbReference type="CDD" id="cd18809">
    <property type="entry name" value="SF1_C_RecD"/>
    <property type="match status" value="1"/>
</dbReference>
<evidence type="ECO:0000313" key="2">
    <source>
        <dbReference type="EMBL" id="EFB32825.1"/>
    </source>
</evidence>
<reference evidence="2 3" key="1">
    <citation type="submission" date="2009-11" db="EMBL/GenBank/DDBJ databases">
        <authorList>
            <person name="Weinstock G."/>
            <person name="Sodergren E."/>
            <person name="Clifton S."/>
            <person name="Fulton L."/>
            <person name="Fulton B."/>
            <person name="Courtney L."/>
            <person name="Fronick C."/>
            <person name="Harrison M."/>
            <person name="Strong C."/>
            <person name="Farmer C."/>
            <person name="Delahaunty K."/>
            <person name="Markovic C."/>
            <person name="Hall O."/>
            <person name="Minx P."/>
            <person name="Tomlinson C."/>
            <person name="Mitreva M."/>
            <person name="Nelson J."/>
            <person name="Hou S."/>
            <person name="Wollam A."/>
            <person name="Pepin K.H."/>
            <person name="Johnson M."/>
            <person name="Bhonagiri V."/>
            <person name="Nash W.E."/>
            <person name="Warren W."/>
            <person name="Chinwalla A."/>
            <person name="Mardis E.R."/>
            <person name="Wilson R.K."/>
        </authorList>
    </citation>
    <scope>NUCLEOTIDE SEQUENCE [LARGE SCALE GENOMIC DNA]</scope>
    <source>
        <strain evidence="2 3">F0302</strain>
    </source>
</reference>
<dbReference type="CDD" id="cd17933">
    <property type="entry name" value="DEXSc_RecD-like"/>
    <property type="match status" value="1"/>
</dbReference>
<accession>D1QPF0</accession>
<dbReference type="InterPro" id="IPR027785">
    <property type="entry name" value="UvrD-like_helicase_C"/>
</dbReference>
<gene>
    <name evidence="2" type="ORF">HMPREF0971_00840</name>
</gene>
<dbReference type="HOGENOM" id="CLU_017039_0_0_10"/>
<dbReference type="SUPFAM" id="SSF52540">
    <property type="entry name" value="P-loop containing nucleoside triphosphate hydrolases"/>
    <property type="match status" value="2"/>
</dbReference>
<dbReference type="Proteomes" id="UP000004079">
    <property type="component" value="Unassembled WGS sequence"/>
</dbReference>
<evidence type="ECO:0000259" key="1">
    <source>
        <dbReference type="Pfam" id="PF13538"/>
    </source>
</evidence>
<comment type="caution">
    <text evidence="2">The sequence shown here is derived from an EMBL/GenBank/DDBJ whole genome shotgun (WGS) entry which is preliminary data.</text>
</comment>
<dbReference type="STRING" id="649760.HMPREF0971_00840"/>